<proteinExistence type="predicted"/>
<dbReference type="SMART" id="SM00419">
    <property type="entry name" value="HTH_CRP"/>
    <property type="match status" value="1"/>
</dbReference>
<dbReference type="SMART" id="SM00100">
    <property type="entry name" value="cNMP"/>
    <property type="match status" value="1"/>
</dbReference>
<keyword evidence="7" id="KW-1185">Reference proteome</keyword>
<protein>
    <submittedName>
        <fullName evidence="6">Crp/Fnr family transcriptional regulator</fullName>
    </submittedName>
</protein>
<dbReference type="EMBL" id="JBHOMY010000010">
    <property type="protein sequence ID" value="MFC1455935.1"/>
    <property type="molecule type" value="Genomic_DNA"/>
</dbReference>
<evidence type="ECO:0000259" key="5">
    <source>
        <dbReference type="PROSITE" id="PS51063"/>
    </source>
</evidence>
<evidence type="ECO:0000256" key="3">
    <source>
        <dbReference type="ARBA" id="ARBA00023163"/>
    </source>
</evidence>
<dbReference type="SUPFAM" id="SSF51206">
    <property type="entry name" value="cAMP-binding domain-like"/>
    <property type="match status" value="1"/>
</dbReference>
<dbReference type="InterPro" id="IPR012318">
    <property type="entry name" value="HTH_CRP"/>
</dbReference>
<keyword evidence="2" id="KW-0238">DNA-binding</keyword>
<dbReference type="PROSITE" id="PS50042">
    <property type="entry name" value="CNMP_BINDING_3"/>
    <property type="match status" value="1"/>
</dbReference>
<organism evidence="6 7">
    <name type="scientific">Microvirga arabica</name>
    <dbReference type="NCBI Taxonomy" id="1128671"/>
    <lineage>
        <taxon>Bacteria</taxon>
        <taxon>Pseudomonadati</taxon>
        <taxon>Pseudomonadota</taxon>
        <taxon>Alphaproteobacteria</taxon>
        <taxon>Hyphomicrobiales</taxon>
        <taxon>Methylobacteriaceae</taxon>
        <taxon>Microvirga</taxon>
    </lineage>
</organism>
<dbReference type="Proteomes" id="UP001593940">
    <property type="component" value="Unassembled WGS sequence"/>
</dbReference>
<dbReference type="RefSeq" id="WP_377028908.1">
    <property type="nucleotide sequence ID" value="NZ_JBHOMY010000010.1"/>
</dbReference>
<dbReference type="InterPro" id="IPR036388">
    <property type="entry name" value="WH-like_DNA-bd_sf"/>
</dbReference>
<dbReference type="SUPFAM" id="SSF46785">
    <property type="entry name" value="Winged helix' DNA-binding domain"/>
    <property type="match status" value="1"/>
</dbReference>
<evidence type="ECO:0000259" key="4">
    <source>
        <dbReference type="PROSITE" id="PS50042"/>
    </source>
</evidence>
<dbReference type="Pfam" id="PF13545">
    <property type="entry name" value="HTH_Crp_2"/>
    <property type="match status" value="1"/>
</dbReference>
<dbReference type="InterPro" id="IPR036390">
    <property type="entry name" value="WH_DNA-bd_sf"/>
</dbReference>
<dbReference type="PANTHER" id="PTHR24567:SF74">
    <property type="entry name" value="HTH-TYPE TRANSCRIPTIONAL REGULATOR ARCR"/>
    <property type="match status" value="1"/>
</dbReference>
<evidence type="ECO:0000313" key="7">
    <source>
        <dbReference type="Proteomes" id="UP001593940"/>
    </source>
</evidence>
<feature type="domain" description="Cyclic nucleotide-binding" evidence="4">
    <location>
        <begin position="15"/>
        <end position="130"/>
    </location>
</feature>
<dbReference type="Gene3D" id="1.10.10.10">
    <property type="entry name" value="Winged helix-like DNA-binding domain superfamily/Winged helix DNA-binding domain"/>
    <property type="match status" value="1"/>
</dbReference>
<dbReference type="Pfam" id="PF00027">
    <property type="entry name" value="cNMP_binding"/>
    <property type="match status" value="1"/>
</dbReference>
<name>A0ABV6Y4H9_9HYPH</name>
<sequence>MSQARKAKNHRSNRLLAALDPDDFAYLEPHLEIVALRRGTVIYETGDFIRHTYFPHDAIVSLVNVLEDGRTVEVANFGCEGMFGLLSALVTRESFGRYIVHVPGTASRIPFEQINQIRNTRPGIRQIIMRYGEALLARTFQILSCNAAHSVEERCCGWILNMQDRVNQEVVPLTHEFLAELLSVQRSTLSAVLGRLQAQGLINQRRGAIAILDRHGLEEAACECHVSIRKVFNRLLPQPNSSA</sequence>
<dbReference type="PROSITE" id="PS51063">
    <property type="entry name" value="HTH_CRP_2"/>
    <property type="match status" value="1"/>
</dbReference>
<reference evidence="6 7" key="1">
    <citation type="submission" date="2024-09" db="EMBL/GenBank/DDBJ databases">
        <title>Nodulacao em especies de Leguminosae Basais da Amazonia e Caracterizacao dos Rizobios e Bacterias Associadas aos Nodulos.</title>
        <authorList>
            <person name="Jambeiro I.C.A."/>
            <person name="Lopes I.S."/>
            <person name="Aguiar E.R.G.R."/>
            <person name="Santos A.F.J."/>
            <person name="Dos Santos J.M.F."/>
            <person name="Gross E."/>
        </authorList>
    </citation>
    <scope>NUCLEOTIDE SEQUENCE [LARGE SCALE GENOMIC DNA]</scope>
    <source>
        <strain evidence="6 7">BRUESC1165</strain>
    </source>
</reference>
<dbReference type="PANTHER" id="PTHR24567">
    <property type="entry name" value="CRP FAMILY TRANSCRIPTIONAL REGULATORY PROTEIN"/>
    <property type="match status" value="1"/>
</dbReference>
<evidence type="ECO:0000313" key="6">
    <source>
        <dbReference type="EMBL" id="MFC1455935.1"/>
    </source>
</evidence>
<gene>
    <name evidence="6" type="ORF">ACETIH_04170</name>
</gene>
<dbReference type="InterPro" id="IPR018490">
    <property type="entry name" value="cNMP-bd_dom_sf"/>
</dbReference>
<comment type="caution">
    <text evidence="6">The sequence shown here is derived from an EMBL/GenBank/DDBJ whole genome shotgun (WGS) entry which is preliminary data.</text>
</comment>
<dbReference type="Gene3D" id="2.60.120.10">
    <property type="entry name" value="Jelly Rolls"/>
    <property type="match status" value="1"/>
</dbReference>
<dbReference type="InterPro" id="IPR000595">
    <property type="entry name" value="cNMP-bd_dom"/>
</dbReference>
<keyword evidence="3" id="KW-0804">Transcription</keyword>
<feature type="domain" description="HTH crp-type" evidence="5">
    <location>
        <begin position="149"/>
        <end position="215"/>
    </location>
</feature>
<dbReference type="InterPro" id="IPR014710">
    <property type="entry name" value="RmlC-like_jellyroll"/>
</dbReference>
<evidence type="ECO:0000256" key="2">
    <source>
        <dbReference type="ARBA" id="ARBA00023125"/>
    </source>
</evidence>
<dbReference type="InterPro" id="IPR050397">
    <property type="entry name" value="Env_Response_Regulators"/>
</dbReference>
<evidence type="ECO:0000256" key="1">
    <source>
        <dbReference type="ARBA" id="ARBA00023015"/>
    </source>
</evidence>
<accession>A0ABV6Y4H9</accession>
<keyword evidence="1" id="KW-0805">Transcription regulation</keyword>
<dbReference type="CDD" id="cd00038">
    <property type="entry name" value="CAP_ED"/>
    <property type="match status" value="1"/>
</dbReference>